<keyword evidence="6 11" id="KW-0067">ATP-binding</keyword>
<keyword evidence="4" id="KW-0410">Iron transport</keyword>
<evidence type="ECO:0000256" key="7">
    <source>
        <dbReference type="ARBA" id="ARBA00023004"/>
    </source>
</evidence>
<keyword evidence="9" id="KW-0472">Membrane</keyword>
<dbReference type="OrthoDB" id="9787851at2"/>
<dbReference type="InterPro" id="IPR003593">
    <property type="entry name" value="AAA+_ATPase"/>
</dbReference>
<sequence>MIDLQQVAYKQGNFQLKDIHLTFPTGQITGIVGPNGSGKSTLLKLVAKLISANRGDILINHESINNYTRKNLAKELAMLVQLKEGMPGFSVRQMVAYGRTPYQKMMKSENVEDNEIIDWAMKVTGITHMSDRLVQTLSGGEQQRVRIAMALAQKTNILLLDEPTTYLDIGHQIELMSLLKELNQQFKMTIVMVLHELQYAAMYCDSMVVLQGGEIVATGLPKEILNAELLKKVYKLDADVIFDGKVPLIKPNQF</sequence>
<evidence type="ECO:0000313" key="11">
    <source>
        <dbReference type="EMBL" id="ASV66303.1"/>
    </source>
</evidence>
<evidence type="ECO:0000256" key="3">
    <source>
        <dbReference type="ARBA" id="ARBA00022475"/>
    </source>
</evidence>
<dbReference type="InterPro" id="IPR017871">
    <property type="entry name" value="ABC_transporter-like_CS"/>
</dbReference>
<dbReference type="InterPro" id="IPR051535">
    <property type="entry name" value="Siderophore_ABC-ATPase"/>
</dbReference>
<dbReference type="Pfam" id="PF00005">
    <property type="entry name" value="ABC_tran"/>
    <property type="match status" value="1"/>
</dbReference>
<keyword evidence="2" id="KW-0813">Transport</keyword>
<dbReference type="GO" id="GO:0016887">
    <property type="term" value="F:ATP hydrolysis activity"/>
    <property type="evidence" value="ECO:0007669"/>
    <property type="project" value="InterPro"/>
</dbReference>
<dbReference type="Gene3D" id="3.40.50.300">
    <property type="entry name" value="P-loop containing nucleotide triphosphate hydrolases"/>
    <property type="match status" value="1"/>
</dbReference>
<evidence type="ECO:0000256" key="1">
    <source>
        <dbReference type="ARBA" id="ARBA00004202"/>
    </source>
</evidence>
<dbReference type="GO" id="GO:0005886">
    <property type="term" value="C:plasma membrane"/>
    <property type="evidence" value="ECO:0007669"/>
    <property type="project" value="UniProtKB-SubCell"/>
</dbReference>
<dbReference type="SUPFAM" id="SSF52540">
    <property type="entry name" value="P-loop containing nucleoside triphosphate hydrolases"/>
    <property type="match status" value="1"/>
</dbReference>
<dbReference type="EMBL" id="CP022983">
    <property type="protein sequence ID" value="ASV66303.1"/>
    <property type="molecule type" value="Genomic_DNA"/>
</dbReference>
<dbReference type="RefSeq" id="WP_095369878.1">
    <property type="nucleotide sequence ID" value="NZ_CP022983.1"/>
</dbReference>
<keyword evidence="8" id="KW-0406">Ion transport</keyword>
<evidence type="ECO:0000256" key="2">
    <source>
        <dbReference type="ARBA" id="ARBA00022448"/>
    </source>
</evidence>
<protein>
    <submittedName>
        <fullName evidence="11">ABC transporter ATP-binding protein</fullName>
    </submittedName>
</protein>
<keyword evidence="12" id="KW-1185">Reference proteome</keyword>
<feature type="domain" description="ABC transporter" evidence="10">
    <location>
        <begin position="1"/>
        <end position="237"/>
    </location>
</feature>
<evidence type="ECO:0000259" key="10">
    <source>
        <dbReference type="PROSITE" id="PS50893"/>
    </source>
</evidence>
<dbReference type="PROSITE" id="PS00211">
    <property type="entry name" value="ABC_TRANSPORTER_1"/>
    <property type="match status" value="1"/>
</dbReference>
<evidence type="ECO:0000313" key="12">
    <source>
        <dbReference type="Proteomes" id="UP000215137"/>
    </source>
</evidence>
<organism evidence="11 12">
    <name type="scientific">Cytobacillus kochii</name>
    <dbReference type="NCBI Taxonomy" id="859143"/>
    <lineage>
        <taxon>Bacteria</taxon>
        <taxon>Bacillati</taxon>
        <taxon>Bacillota</taxon>
        <taxon>Bacilli</taxon>
        <taxon>Bacillales</taxon>
        <taxon>Bacillaceae</taxon>
        <taxon>Cytobacillus</taxon>
    </lineage>
</organism>
<keyword evidence="3" id="KW-1003">Cell membrane</keyword>
<dbReference type="CDD" id="cd03214">
    <property type="entry name" value="ABC_Iron-Siderophores_B12_Hemin"/>
    <property type="match status" value="1"/>
</dbReference>
<evidence type="ECO:0000256" key="9">
    <source>
        <dbReference type="ARBA" id="ARBA00023136"/>
    </source>
</evidence>
<dbReference type="GO" id="GO:0006826">
    <property type="term" value="P:iron ion transport"/>
    <property type="evidence" value="ECO:0007669"/>
    <property type="project" value="UniProtKB-KW"/>
</dbReference>
<proteinExistence type="predicted"/>
<keyword evidence="5" id="KW-0547">Nucleotide-binding</keyword>
<dbReference type="SMART" id="SM00382">
    <property type="entry name" value="AAA"/>
    <property type="match status" value="1"/>
</dbReference>
<reference evidence="11 12" key="1">
    <citation type="submission" date="2017-08" db="EMBL/GenBank/DDBJ databases">
        <title>Complete Genome Sequence of Bacillus kochii Oregon-R-modENCODE STRAIN BDGP4, isolated from Drosophila melanogaster gut.</title>
        <authorList>
            <person name="Wan K.H."/>
            <person name="Yu C."/>
            <person name="Park S."/>
            <person name="Hammonds A.S."/>
            <person name="Booth B.W."/>
            <person name="Celniker S.E."/>
        </authorList>
    </citation>
    <scope>NUCLEOTIDE SEQUENCE [LARGE SCALE GENOMIC DNA]</scope>
    <source>
        <strain evidence="11 12">BDGP4</strain>
    </source>
</reference>
<name>A0A248TDR3_9BACI</name>
<accession>A0A248TDR3</accession>
<dbReference type="PANTHER" id="PTHR42771:SF11">
    <property type="entry name" value="FERRICHROME TRANSPORT ATP-BINDING PROTEIN FHUC"/>
    <property type="match status" value="1"/>
</dbReference>
<gene>
    <name evidence="11" type="ORF">CKF48_02485</name>
</gene>
<evidence type="ECO:0000256" key="5">
    <source>
        <dbReference type="ARBA" id="ARBA00022741"/>
    </source>
</evidence>
<comment type="subcellular location">
    <subcellularLocation>
        <location evidence="1">Cell membrane</location>
        <topology evidence="1">Peripheral membrane protein</topology>
    </subcellularLocation>
</comment>
<dbReference type="GO" id="GO:0005524">
    <property type="term" value="F:ATP binding"/>
    <property type="evidence" value="ECO:0007669"/>
    <property type="project" value="UniProtKB-KW"/>
</dbReference>
<evidence type="ECO:0000256" key="8">
    <source>
        <dbReference type="ARBA" id="ARBA00023065"/>
    </source>
</evidence>
<dbReference type="PROSITE" id="PS50893">
    <property type="entry name" value="ABC_TRANSPORTER_2"/>
    <property type="match status" value="1"/>
</dbReference>
<evidence type="ECO:0000256" key="4">
    <source>
        <dbReference type="ARBA" id="ARBA00022496"/>
    </source>
</evidence>
<dbReference type="KEGG" id="bko:CKF48_02485"/>
<dbReference type="AlphaFoldDB" id="A0A248TDR3"/>
<evidence type="ECO:0000256" key="6">
    <source>
        <dbReference type="ARBA" id="ARBA00022840"/>
    </source>
</evidence>
<dbReference type="Proteomes" id="UP000215137">
    <property type="component" value="Chromosome"/>
</dbReference>
<dbReference type="InterPro" id="IPR003439">
    <property type="entry name" value="ABC_transporter-like_ATP-bd"/>
</dbReference>
<dbReference type="InterPro" id="IPR027417">
    <property type="entry name" value="P-loop_NTPase"/>
</dbReference>
<dbReference type="PANTHER" id="PTHR42771">
    <property type="entry name" value="IRON(3+)-HYDROXAMATE IMPORT ATP-BINDING PROTEIN FHUC"/>
    <property type="match status" value="1"/>
</dbReference>
<keyword evidence="7" id="KW-0408">Iron</keyword>
<dbReference type="FunFam" id="3.40.50.300:FF:000134">
    <property type="entry name" value="Iron-enterobactin ABC transporter ATP-binding protein"/>
    <property type="match status" value="1"/>
</dbReference>